<dbReference type="AlphaFoldDB" id="A0A508A105"/>
<evidence type="ECO:0000313" key="3">
    <source>
        <dbReference type="EMBL" id="TQD40625.1"/>
    </source>
</evidence>
<accession>A0A508A105</accession>
<organism evidence="3 4">
    <name type="scientific">Haloflavibacter putidus</name>
    <dbReference type="NCBI Taxonomy" id="2576776"/>
    <lineage>
        <taxon>Bacteria</taxon>
        <taxon>Pseudomonadati</taxon>
        <taxon>Bacteroidota</taxon>
        <taxon>Flavobacteriia</taxon>
        <taxon>Flavobacteriales</taxon>
        <taxon>Flavobacteriaceae</taxon>
        <taxon>Haloflavibacter</taxon>
    </lineage>
</organism>
<keyword evidence="1" id="KW-0175">Coiled coil</keyword>
<feature type="transmembrane region" description="Helical" evidence="2">
    <location>
        <begin position="6"/>
        <end position="25"/>
    </location>
</feature>
<keyword evidence="2" id="KW-1133">Transmembrane helix</keyword>
<gene>
    <name evidence="3" type="ORF">FKR84_01205</name>
</gene>
<evidence type="ECO:0000256" key="2">
    <source>
        <dbReference type="SAM" id="Phobius"/>
    </source>
</evidence>
<dbReference type="EMBL" id="VIAR01000001">
    <property type="protein sequence ID" value="TQD40625.1"/>
    <property type="molecule type" value="Genomic_DNA"/>
</dbReference>
<evidence type="ECO:0000313" key="4">
    <source>
        <dbReference type="Proteomes" id="UP000317169"/>
    </source>
</evidence>
<feature type="coiled-coil region" evidence="1">
    <location>
        <begin position="79"/>
        <end position="106"/>
    </location>
</feature>
<keyword evidence="2" id="KW-0812">Transmembrane</keyword>
<dbReference type="Proteomes" id="UP000317169">
    <property type="component" value="Unassembled WGS sequence"/>
</dbReference>
<evidence type="ECO:0000256" key="1">
    <source>
        <dbReference type="SAM" id="Coils"/>
    </source>
</evidence>
<comment type="caution">
    <text evidence="3">The sequence shown here is derived from an EMBL/GenBank/DDBJ whole genome shotgun (WGS) entry which is preliminary data.</text>
</comment>
<protein>
    <submittedName>
        <fullName evidence="3">Uncharacterized protein</fullName>
    </submittedName>
</protein>
<dbReference type="RefSeq" id="WP_141420356.1">
    <property type="nucleotide sequence ID" value="NZ_VIAR01000001.1"/>
</dbReference>
<keyword evidence="2" id="KW-0472">Membrane</keyword>
<name>A0A508A105_9FLAO</name>
<proteinExistence type="predicted"/>
<dbReference type="OrthoDB" id="9893170at2"/>
<sequence>METSAVIMGFIFLLLFITPIFYTIILRKKRKSTWETRIQEKAKAINFNLDELEINTKLFMALDRGKKQLLFGYLNPENFEVEQLSLENAQVNLRELRTKEQGIKNVELILNNGKQTNVLDFFSTEDDYRLEGVKQLAMAQKWEKKLC</sequence>
<reference evidence="3 4" key="1">
    <citation type="submission" date="2019-06" db="EMBL/GenBank/DDBJ databases">
        <title>Flavibacter putida gen. nov., sp. nov., a novel marine bacterium of the family Flavobacteriaceae isolated from coastal seawater.</title>
        <authorList>
            <person name="Feng X."/>
        </authorList>
    </citation>
    <scope>NUCLEOTIDE SEQUENCE [LARGE SCALE GENOMIC DNA]</scope>
    <source>
        <strain evidence="3 4">PLHSN227</strain>
    </source>
</reference>
<keyword evidence="4" id="KW-1185">Reference proteome</keyword>